<feature type="non-terminal residue" evidence="12">
    <location>
        <position position="1"/>
    </location>
</feature>
<dbReference type="InterPro" id="IPR036058">
    <property type="entry name" value="Kazal_dom_sf"/>
</dbReference>
<keyword evidence="8" id="KW-0813">Transport</keyword>
<feature type="transmembrane region" description="Helical" evidence="8">
    <location>
        <begin position="169"/>
        <end position="188"/>
    </location>
</feature>
<evidence type="ECO:0000256" key="2">
    <source>
        <dbReference type="ARBA" id="ARBA00009657"/>
    </source>
</evidence>
<evidence type="ECO:0000256" key="4">
    <source>
        <dbReference type="ARBA" id="ARBA00022692"/>
    </source>
</evidence>
<evidence type="ECO:0000259" key="11">
    <source>
        <dbReference type="PROSITE" id="PS51465"/>
    </source>
</evidence>
<feature type="compositionally biased region" description="Polar residues" evidence="9">
    <location>
        <begin position="620"/>
        <end position="638"/>
    </location>
</feature>
<gene>
    <name evidence="12" type="ORF">FSP39_020494</name>
</gene>
<organism evidence="12 13">
    <name type="scientific">Pinctada imbricata</name>
    <name type="common">Atlantic pearl-oyster</name>
    <name type="synonym">Pinctada martensii</name>
    <dbReference type="NCBI Taxonomy" id="66713"/>
    <lineage>
        <taxon>Eukaryota</taxon>
        <taxon>Metazoa</taxon>
        <taxon>Spiralia</taxon>
        <taxon>Lophotrochozoa</taxon>
        <taxon>Mollusca</taxon>
        <taxon>Bivalvia</taxon>
        <taxon>Autobranchia</taxon>
        <taxon>Pteriomorphia</taxon>
        <taxon>Pterioida</taxon>
        <taxon>Pterioidea</taxon>
        <taxon>Pteriidae</taxon>
        <taxon>Pinctada</taxon>
    </lineage>
</organism>
<comment type="subcellular location">
    <subcellularLocation>
        <location evidence="1 8">Cell membrane</location>
        <topology evidence="1 8">Multi-pass membrane protein</topology>
    </subcellularLocation>
</comment>
<comment type="similarity">
    <text evidence="2 8">Belongs to the organo anion transporter (TC 2.A.60) family.</text>
</comment>
<dbReference type="PROSITE" id="PS51465">
    <property type="entry name" value="KAZAL_2"/>
    <property type="match status" value="1"/>
</dbReference>
<evidence type="ECO:0000256" key="6">
    <source>
        <dbReference type="ARBA" id="ARBA00023136"/>
    </source>
</evidence>
<feature type="transmembrane region" description="Helical" evidence="8">
    <location>
        <begin position="368"/>
        <end position="387"/>
    </location>
</feature>
<evidence type="ECO:0000256" key="8">
    <source>
        <dbReference type="RuleBase" id="RU362056"/>
    </source>
</evidence>
<keyword evidence="8" id="KW-0406">Ion transport</keyword>
<dbReference type="NCBIfam" id="TIGR00805">
    <property type="entry name" value="oat"/>
    <property type="match status" value="1"/>
</dbReference>
<dbReference type="Pfam" id="PF03137">
    <property type="entry name" value="OATP"/>
    <property type="match status" value="1"/>
</dbReference>
<feature type="transmembrane region" description="Helical" evidence="8">
    <location>
        <begin position="334"/>
        <end position="356"/>
    </location>
</feature>
<evidence type="ECO:0000313" key="12">
    <source>
        <dbReference type="EMBL" id="KAK3093809.1"/>
    </source>
</evidence>
<dbReference type="InterPro" id="IPR002350">
    <property type="entry name" value="Kazal_dom"/>
</dbReference>
<dbReference type="Proteomes" id="UP001186944">
    <property type="component" value="Unassembled WGS sequence"/>
</dbReference>
<dbReference type="InterPro" id="IPR004156">
    <property type="entry name" value="OATP"/>
</dbReference>
<dbReference type="SUPFAM" id="SSF103473">
    <property type="entry name" value="MFS general substrate transporter"/>
    <property type="match status" value="1"/>
</dbReference>
<evidence type="ECO:0000256" key="1">
    <source>
        <dbReference type="ARBA" id="ARBA00004651"/>
    </source>
</evidence>
<keyword evidence="4 8" id="KW-0812">Transmembrane</keyword>
<keyword evidence="5 8" id="KW-1133">Transmembrane helix</keyword>
<evidence type="ECO:0000259" key="10">
    <source>
        <dbReference type="PROSITE" id="PS50850"/>
    </source>
</evidence>
<dbReference type="PROSITE" id="PS50850">
    <property type="entry name" value="MFS"/>
    <property type="match status" value="1"/>
</dbReference>
<dbReference type="InterPro" id="IPR020846">
    <property type="entry name" value="MFS_dom"/>
</dbReference>
<reference evidence="12" key="1">
    <citation type="submission" date="2019-08" db="EMBL/GenBank/DDBJ databases">
        <title>The improved chromosome-level genome for the pearl oyster Pinctada fucata martensii using PacBio sequencing and Hi-C.</title>
        <authorList>
            <person name="Zheng Z."/>
        </authorList>
    </citation>
    <scope>NUCLEOTIDE SEQUENCE</scope>
    <source>
        <strain evidence="12">ZZ-2019</strain>
        <tissue evidence="12">Adductor muscle</tissue>
    </source>
</reference>
<keyword evidence="3" id="KW-1003">Cell membrane</keyword>
<feature type="domain" description="Kazal-like" evidence="11">
    <location>
        <begin position="410"/>
        <end position="466"/>
    </location>
</feature>
<dbReference type="PANTHER" id="PTHR11388">
    <property type="entry name" value="ORGANIC ANION TRANSPORTER"/>
    <property type="match status" value="1"/>
</dbReference>
<feature type="region of interest" description="Disordered" evidence="9">
    <location>
        <begin position="612"/>
        <end position="660"/>
    </location>
</feature>
<dbReference type="GO" id="GO:0043252">
    <property type="term" value="P:sodium-independent organic anion transport"/>
    <property type="evidence" value="ECO:0007669"/>
    <property type="project" value="TreeGrafter"/>
</dbReference>
<feature type="transmembrane region" description="Helical" evidence="8">
    <location>
        <begin position="49"/>
        <end position="70"/>
    </location>
</feature>
<feature type="transmembrane region" description="Helical" evidence="8">
    <location>
        <begin position="134"/>
        <end position="157"/>
    </location>
</feature>
<feature type="region of interest" description="Disordered" evidence="9">
    <location>
        <begin position="256"/>
        <end position="277"/>
    </location>
</feature>
<feature type="transmembrane region" description="Helical" evidence="8">
    <location>
        <begin position="77"/>
        <end position="98"/>
    </location>
</feature>
<feature type="transmembrane region" description="Helical" evidence="8">
    <location>
        <begin position="578"/>
        <end position="599"/>
    </location>
</feature>
<dbReference type="PANTHER" id="PTHR11388:SF100">
    <property type="entry name" value="SOLUTE CARRIER ORGANIC ANION TRANSPORTER FAMILY MEMBER 4A1"/>
    <property type="match status" value="1"/>
</dbReference>
<dbReference type="Gene3D" id="1.20.1250.20">
    <property type="entry name" value="MFS general substrate transporter like domains"/>
    <property type="match status" value="2"/>
</dbReference>
<evidence type="ECO:0000256" key="9">
    <source>
        <dbReference type="SAM" id="MobiDB-lite"/>
    </source>
</evidence>
<feature type="domain" description="Major facilitator superfamily (MFS) profile" evidence="10">
    <location>
        <begin position="11"/>
        <end position="600"/>
    </location>
</feature>
<feature type="transmembrane region" description="Helical" evidence="8">
    <location>
        <begin position="223"/>
        <end position="246"/>
    </location>
</feature>
<evidence type="ECO:0000256" key="3">
    <source>
        <dbReference type="ARBA" id="ARBA00022475"/>
    </source>
</evidence>
<feature type="transmembrane region" description="Helical" evidence="8">
    <location>
        <begin position="525"/>
        <end position="548"/>
    </location>
</feature>
<comment type="caution">
    <text evidence="12">The sequence shown here is derived from an EMBL/GenBank/DDBJ whole genome shotgun (WGS) entry which is preliminary data.</text>
</comment>
<accession>A0AA88Y6G6</accession>
<dbReference type="Pfam" id="PF07648">
    <property type="entry name" value="Kazal_2"/>
    <property type="match status" value="1"/>
</dbReference>
<protein>
    <recommendedName>
        <fullName evidence="8">Solute carrier organic anion transporter family member</fullName>
    </recommendedName>
</protein>
<dbReference type="AlphaFoldDB" id="A0AA88Y6G6"/>
<dbReference type="GO" id="GO:0015347">
    <property type="term" value="F:sodium-independent organic anion transmembrane transporter activity"/>
    <property type="evidence" value="ECO:0007669"/>
    <property type="project" value="TreeGrafter"/>
</dbReference>
<dbReference type="InterPro" id="IPR036259">
    <property type="entry name" value="MFS_trans_sf"/>
</dbReference>
<sequence>LQKFLNIKLFVFLLCMVGCIEGAAVNGIVNIILTTLERQFSLPSSQSGLIVSSTDIGAVIFVLFVSFIGSKGVRPKWIGGGTFIMALGSFIFITPHIFQGEYDYQSIGGGGGNKTVCDVNNVETCTTRSGSGMLYVFMLAQFVHGIGFTPMFTLGTAYVDDNAPTESTALYLGLIYAITALGVAAGFLGGGQTLNLWVDFDRTEDLATIESTLSPMSPVWVGAWWLGFVITCIAFFIFAIPVWGYPKNLPGTKHIRESRKTDADREREEKEKNDTRSTKQKVLDFPKAIFALLRIPIYIILNFGACAETLIIGGLSAFAPKILEEKFNILPADAGLIMGAVTIGGGAGGMVLGGFLIKCLKLRLRGMLRLCFLMSFLALLVGAGFFINCPESEFAGLTNSYPGDSAMSSDSLAGTCNTDCACNTLQYEPVCGKDSITYFSACHAGCSYNYTEEGMTTTFANCSCIMVRSASDPSATSGECANSCQIVWLFVILLFAGMLFTFTTVTPASMAILRCVPDEHRALGLGLQWVMLRLLGTIPGPVLTGYVIDQSCGLWQDFCGERGSCWVYDRTQMSWRLFVWWVCVKVFSGVLFLISSCLVKEADYDDKELEMEKSTKKSVENGTTKPDQAGTVNASYTNDDSDKVVVNGNDPGYESMSTNL</sequence>
<feature type="transmembrane region" description="Helical" evidence="8">
    <location>
        <begin position="7"/>
        <end position="29"/>
    </location>
</feature>
<dbReference type="GO" id="GO:0006811">
    <property type="term" value="P:monoatomic ion transport"/>
    <property type="evidence" value="ECO:0007669"/>
    <property type="project" value="UniProtKB-KW"/>
</dbReference>
<evidence type="ECO:0000256" key="7">
    <source>
        <dbReference type="ARBA" id="ARBA00023157"/>
    </source>
</evidence>
<dbReference type="SUPFAM" id="SSF100895">
    <property type="entry name" value="Kazal-type serine protease inhibitors"/>
    <property type="match status" value="1"/>
</dbReference>
<feature type="transmembrane region" description="Helical" evidence="8">
    <location>
        <begin position="297"/>
        <end position="319"/>
    </location>
</feature>
<dbReference type="GO" id="GO:0016323">
    <property type="term" value="C:basolateral plasma membrane"/>
    <property type="evidence" value="ECO:0007669"/>
    <property type="project" value="TreeGrafter"/>
</dbReference>
<name>A0AA88Y6G6_PINIB</name>
<evidence type="ECO:0000313" key="13">
    <source>
        <dbReference type="Proteomes" id="UP001186944"/>
    </source>
</evidence>
<evidence type="ECO:0000256" key="5">
    <source>
        <dbReference type="ARBA" id="ARBA00022989"/>
    </source>
</evidence>
<keyword evidence="13" id="KW-1185">Reference proteome</keyword>
<keyword evidence="6 8" id="KW-0472">Membrane</keyword>
<keyword evidence="7" id="KW-1015">Disulfide bond</keyword>
<dbReference type="EMBL" id="VSWD01000009">
    <property type="protein sequence ID" value="KAK3093809.1"/>
    <property type="molecule type" value="Genomic_DNA"/>
</dbReference>
<feature type="transmembrane region" description="Helical" evidence="8">
    <location>
        <begin position="486"/>
        <end position="513"/>
    </location>
</feature>
<proteinExistence type="inferred from homology"/>